<proteinExistence type="predicted"/>
<gene>
    <name evidence="1" type="ORF">LX95_01862</name>
</gene>
<dbReference type="AlphaFoldDB" id="A0A2W7I228"/>
<accession>A0A2W7I228</accession>
<sequence>MDGRKLCRTTQVYCFTSNEEGDFVVAVGTIASKDEHGKAIHSSYSDVWRFENGKMAELNAFVIEDNTNF</sequence>
<evidence type="ECO:0008006" key="3">
    <source>
        <dbReference type="Google" id="ProtNLM"/>
    </source>
</evidence>
<reference evidence="1 2" key="1">
    <citation type="submission" date="2018-06" db="EMBL/GenBank/DDBJ databases">
        <title>Genomic Encyclopedia of Archaeal and Bacterial Type Strains, Phase II (KMG-II): from individual species to whole genera.</title>
        <authorList>
            <person name="Goeker M."/>
        </authorList>
    </citation>
    <scope>NUCLEOTIDE SEQUENCE [LARGE SCALE GENOMIC DNA]</scope>
    <source>
        <strain evidence="1 2">DSM 15361</strain>
    </source>
</reference>
<keyword evidence="2" id="KW-1185">Reference proteome</keyword>
<dbReference type="InterPro" id="IPR032710">
    <property type="entry name" value="NTF2-like_dom_sf"/>
</dbReference>
<dbReference type="SUPFAM" id="SSF54427">
    <property type="entry name" value="NTF2-like"/>
    <property type="match status" value="1"/>
</dbReference>
<dbReference type="Proteomes" id="UP000249542">
    <property type="component" value="Unassembled WGS sequence"/>
</dbReference>
<comment type="caution">
    <text evidence="1">The sequence shown here is derived from an EMBL/GenBank/DDBJ whole genome shotgun (WGS) entry which is preliminary data.</text>
</comment>
<protein>
    <recommendedName>
        <fullName evidence="3">SnoaL-like protein</fullName>
    </recommendedName>
</protein>
<dbReference type="RefSeq" id="WP_211307650.1">
    <property type="nucleotide sequence ID" value="NZ_QKYV01000004.1"/>
</dbReference>
<evidence type="ECO:0000313" key="1">
    <source>
        <dbReference type="EMBL" id="PZW40794.1"/>
    </source>
</evidence>
<dbReference type="EMBL" id="QKYV01000004">
    <property type="protein sequence ID" value="PZW40794.1"/>
    <property type="molecule type" value="Genomic_DNA"/>
</dbReference>
<evidence type="ECO:0000313" key="2">
    <source>
        <dbReference type="Proteomes" id="UP000249542"/>
    </source>
</evidence>
<dbReference type="Gene3D" id="3.10.450.50">
    <property type="match status" value="1"/>
</dbReference>
<name>A0A2W7I228_9FLAO</name>
<organism evidence="1 2">
    <name type="scientific">Mesonia algae</name>
    <dbReference type="NCBI Taxonomy" id="213248"/>
    <lineage>
        <taxon>Bacteria</taxon>
        <taxon>Pseudomonadati</taxon>
        <taxon>Bacteroidota</taxon>
        <taxon>Flavobacteriia</taxon>
        <taxon>Flavobacteriales</taxon>
        <taxon>Flavobacteriaceae</taxon>
        <taxon>Mesonia</taxon>
    </lineage>
</organism>